<dbReference type="NCBIfam" id="TIGR00274">
    <property type="entry name" value="N-acetylmuramic acid 6-phosphate etherase"/>
    <property type="match status" value="1"/>
</dbReference>
<reference evidence="5 6" key="1">
    <citation type="journal article" date="2019" name="Nat. Microbiol.">
        <title>Mediterranean grassland soil C-N compound turnover is dependent on rainfall and depth, and is mediated by genomically divergent microorganisms.</title>
        <authorList>
            <person name="Diamond S."/>
            <person name="Andeer P.F."/>
            <person name="Li Z."/>
            <person name="Crits-Christoph A."/>
            <person name="Burstein D."/>
            <person name="Anantharaman K."/>
            <person name="Lane K.R."/>
            <person name="Thomas B.C."/>
            <person name="Pan C."/>
            <person name="Northen T.R."/>
            <person name="Banfield J.F."/>
        </authorList>
    </citation>
    <scope>NUCLEOTIDE SEQUENCE [LARGE SCALE GENOMIC DNA]</scope>
    <source>
        <strain evidence="5">NP_8</strain>
    </source>
</reference>
<evidence type="ECO:0000256" key="1">
    <source>
        <dbReference type="ARBA" id="ARBA00023239"/>
    </source>
</evidence>
<keyword evidence="1 3" id="KW-0456">Lyase</keyword>
<comment type="catalytic activity">
    <reaction evidence="3">
        <text>N-acetyl-D-muramate 6-phosphate + H2O = N-acetyl-D-glucosamine 6-phosphate + (R)-lactate</text>
        <dbReference type="Rhea" id="RHEA:26410"/>
        <dbReference type="ChEBI" id="CHEBI:15377"/>
        <dbReference type="ChEBI" id="CHEBI:16004"/>
        <dbReference type="ChEBI" id="CHEBI:57513"/>
        <dbReference type="ChEBI" id="CHEBI:58722"/>
        <dbReference type="EC" id="4.2.1.126"/>
    </reaction>
</comment>
<dbReference type="GO" id="GO:0009254">
    <property type="term" value="P:peptidoglycan turnover"/>
    <property type="evidence" value="ECO:0007669"/>
    <property type="project" value="TreeGrafter"/>
</dbReference>
<dbReference type="InterPro" id="IPR046348">
    <property type="entry name" value="SIS_dom_sf"/>
</dbReference>
<name>A0A537J0Y8_9BACT</name>
<keyword evidence="2 3" id="KW-0119">Carbohydrate metabolism</keyword>
<dbReference type="Pfam" id="PF13580">
    <property type="entry name" value="SIS_2"/>
    <property type="match status" value="1"/>
</dbReference>
<organism evidence="5 6">
    <name type="scientific">Candidatus Segetimicrobium genomatis</name>
    <dbReference type="NCBI Taxonomy" id="2569760"/>
    <lineage>
        <taxon>Bacteria</taxon>
        <taxon>Bacillati</taxon>
        <taxon>Candidatus Sysuimicrobiota</taxon>
        <taxon>Candidatus Sysuimicrobiia</taxon>
        <taxon>Candidatus Sysuimicrobiales</taxon>
        <taxon>Candidatus Segetimicrobiaceae</taxon>
        <taxon>Candidatus Segetimicrobium</taxon>
    </lineage>
</organism>
<dbReference type="SUPFAM" id="SSF53697">
    <property type="entry name" value="SIS domain"/>
    <property type="match status" value="1"/>
</dbReference>
<evidence type="ECO:0000256" key="2">
    <source>
        <dbReference type="ARBA" id="ARBA00023277"/>
    </source>
</evidence>
<comment type="caution">
    <text evidence="5">The sequence shown here is derived from an EMBL/GenBank/DDBJ whole genome shotgun (WGS) entry which is preliminary data.</text>
</comment>
<gene>
    <name evidence="3 5" type="primary">murQ</name>
    <name evidence="5" type="ORF">E6H05_00885</name>
</gene>
<dbReference type="EMBL" id="VBAP01000005">
    <property type="protein sequence ID" value="TMI77219.1"/>
    <property type="molecule type" value="Genomic_DNA"/>
</dbReference>
<evidence type="ECO:0000313" key="6">
    <source>
        <dbReference type="Proteomes" id="UP000318834"/>
    </source>
</evidence>
<dbReference type="GO" id="GO:0097367">
    <property type="term" value="F:carbohydrate derivative binding"/>
    <property type="evidence" value="ECO:0007669"/>
    <property type="project" value="InterPro"/>
</dbReference>
<dbReference type="InterPro" id="IPR005488">
    <property type="entry name" value="Etherase_MurQ"/>
</dbReference>
<evidence type="ECO:0000259" key="4">
    <source>
        <dbReference type="PROSITE" id="PS51464"/>
    </source>
</evidence>
<dbReference type="UniPathway" id="UPA00342"/>
<dbReference type="CDD" id="cd05007">
    <property type="entry name" value="SIS_Etherase"/>
    <property type="match status" value="1"/>
</dbReference>
<dbReference type="AlphaFoldDB" id="A0A537J0Y8"/>
<comment type="function">
    <text evidence="3">Specifically catalyzes the cleavage of the D-lactyl ether substituent of MurNAc 6-phosphate, producing GlcNAc 6-phosphate and D-lactate.</text>
</comment>
<evidence type="ECO:0000313" key="5">
    <source>
        <dbReference type="EMBL" id="TMI77219.1"/>
    </source>
</evidence>
<dbReference type="GO" id="GO:0097173">
    <property type="term" value="P:N-acetylmuramic acid catabolic process"/>
    <property type="evidence" value="ECO:0007669"/>
    <property type="project" value="UniProtKB-UniPathway"/>
</dbReference>
<dbReference type="InterPro" id="IPR005486">
    <property type="entry name" value="Glucokinase_regulatory_CS"/>
</dbReference>
<dbReference type="Gene3D" id="3.40.50.10490">
    <property type="entry name" value="Glucose-6-phosphate isomerase like protein, domain 1"/>
    <property type="match status" value="1"/>
</dbReference>
<dbReference type="PROSITE" id="PS01272">
    <property type="entry name" value="GCKR"/>
    <property type="match status" value="1"/>
</dbReference>
<accession>A0A537J0Y8</accession>
<dbReference type="GO" id="GO:0046348">
    <property type="term" value="P:amino sugar catabolic process"/>
    <property type="evidence" value="ECO:0007669"/>
    <property type="project" value="InterPro"/>
</dbReference>
<feature type="active site" description="Proton donor" evidence="3">
    <location>
        <position position="85"/>
    </location>
</feature>
<dbReference type="Proteomes" id="UP000318834">
    <property type="component" value="Unassembled WGS sequence"/>
</dbReference>
<feature type="active site" evidence="3">
    <location>
        <position position="116"/>
    </location>
</feature>
<dbReference type="GO" id="GO:0016803">
    <property type="term" value="F:ether hydrolase activity"/>
    <property type="evidence" value="ECO:0007669"/>
    <property type="project" value="TreeGrafter"/>
</dbReference>
<evidence type="ECO:0000256" key="3">
    <source>
        <dbReference type="HAMAP-Rule" id="MF_00068"/>
    </source>
</evidence>
<feature type="domain" description="SIS" evidence="4">
    <location>
        <begin position="57"/>
        <end position="220"/>
    </location>
</feature>
<dbReference type="HAMAP" id="MF_00068">
    <property type="entry name" value="MurQ"/>
    <property type="match status" value="1"/>
</dbReference>
<dbReference type="Gene3D" id="1.10.8.1080">
    <property type="match status" value="1"/>
</dbReference>
<comment type="miscellaneous">
    <text evidence="3">A lyase-type mechanism (elimination/hydration) is suggested for the cleavage of the lactyl ether bond of MurNAc 6-phosphate, with the formation of an alpha,beta-unsaturated aldehyde intermediate with (E)-stereochemistry, followed by the syn addition of water to give product.</text>
</comment>
<dbReference type="NCBIfam" id="NF009222">
    <property type="entry name" value="PRK12570.1"/>
    <property type="match status" value="1"/>
</dbReference>
<dbReference type="InterPro" id="IPR001347">
    <property type="entry name" value="SIS_dom"/>
</dbReference>
<dbReference type="EC" id="4.2.1.126" evidence="3"/>
<dbReference type="PANTHER" id="PTHR10088:SF4">
    <property type="entry name" value="GLUCOKINASE REGULATORY PROTEIN"/>
    <property type="match status" value="1"/>
</dbReference>
<dbReference type="PANTHER" id="PTHR10088">
    <property type="entry name" value="GLUCOKINASE REGULATORY PROTEIN"/>
    <property type="match status" value="1"/>
</dbReference>
<dbReference type="NCBIfam" id="NF003915">
    <property type="entry name" value="PRK05441.1"/>
    <property type="match status" value="1"/>
</dbReference>
<dbReference type="GO" id="GO:0016835">
    <property type="term" value="F:carbon-oxygen lyase activity"/>
    <property type="evidence" value="ECO:0007669"/>
    <property type="project" value="UniProtKB-UniRule"/>
</dbReference>
<dbReference type="InterPro" id="IPR040190">
    <property type="entry name" value="MURQ/GCKR"/>
</dbReference>
<comment type="pathway">
    <text evidence="3">Amino-sugar metabolism; N-acetylmuramate degradation.</text>
</comment>
<comment type="subunit">
    <text evidence="3">Homodimer.</text>
</comment>
<dbReference type="PROSITE" id="PS51464">
    <property type="entry name" value="SIS"/>
    <property type="match status" value="1"/>
</dbReference>
<protein>
    <recommendedName>
        <fullName evidence="3">N-acetylmuramic acid 6-phosphate etherase</fullName>
        <shortName evidence="3">MurNAc-6-P etherase</shortName>
        <ecNumber evidence="3">4.2.1.126</ecNumber>
    </recommendedName>
    <alternativeName>
        <fullName evidence="3">N-acetylmuramic acid 6-phosphate hydrolase</fullName>
    </alternativeName>
    <alternativeName>
        <fullName evidence="3">N-acetylmuramic acid 6-phosphate lyase</fullName>
    </alternativeName>
</protein>
<proteinExistence type="inferred from homology"/>
<comment type="similarity">
    <text evidence="3">Belongs to the GCKR-like family. MurNAc-6-P etherase subfamily.</text>
</comment>
<sequence length="308" mass="31668">MNDEKALPVTEMRNPRSMDLDLLSSEQMLQVINAEDRTVADAVAAQIPQIAKAVEAAAGALRGGGRLIYVGAGSSGRIGLLDALECPPTFGVAPEMVQAIVAGGGAAEAGSAAELEDDPALGADLIAQQSVGSRDIVVGLAASGTTPFTLGALREAHRRGAMTVAITCVPGSPLAQAAGIAITPLVGPEVLTGSTRMKAGTAQKLVCNMLTTATMVRLDKVYSNLMVEVQPRNAKLAVRAVWMIAQAVDCSPEDARAWLGRAGGDVKTAIVMARTGVSRERARALLVQADGAVRVALQHASGGPEMRS</sequence>